<sequence length="585" mass="65826">MPVSLQEKSVFCMLGCYAADLGRNGRLVRVGMAENDHSNSADGNLHLPSGHDVSKEKGRRWSCGCDKIDRSLGQCRNYWIQLCGSYKCSGCKLGWIPELHHIHWDGQILSYFDLHVIVYETPRFGDHHFSVGFWSSSQEMEIPLKKPKWIEGLLQKQALFDLDTVILAINCANAAKLFFEEVLHPEKSTIPIRIKRMSASCVEYAEKAALHKHALWSSVVVDVLLGNFLGIALLFYAESAYLWISNFSKDITDSFLRTGCAWLMRIPAGFKLNTELAGVLGMISLNAIQTWSTLWFFVGFLFIYIIKGSAVSGILFGFSTAAALIIDMVSVATMHVWTLHMLFSFLYSQQIHALATFWRLFRGQKWNPLRQRLDSYDYTVEQHIVGSLLFTPLLLLLPTTSVFYIFFTIMSTTISFLCMLIEVVIAVMHATPVAKIFLWLLTPRRFPCGIWLEISNCQRYEIHSSRSGCVNKFASSSEMSRGKLDTSRSGSSILLSVLRSNSSNIGQIVLPHFRKVFPAVSRSSVASSAYEVIIGRSLPSTLFSNQSALGTGLPSEVPWMSISCKEYWRLCHDAILACKPDDKSH</sequence>
<keyword evidence="1" id="KW-1133">Transmembrane helix</keyword>
<evidence type="ECO:0000313" key="2">
    <source>
        <dbReference type="EMBL" id="KAK2985887.1"/>
    </source>
</evidence>
<dbReference type="EMBL" id="JAVXUO010001116">
    <property type="protein sequence ID" value="KAK2985887.1"/>
    <property type="molecule type" value="Genomic_DNA"/>
</dbReference>
<feature type="transmembrane region" description="Helical" evidence="1">
    <location>
        <begin position="288"/>
        <end position="306"/>
    </location>
</feature>
<feature type="transmembrane region" description="Helical" evidence="1">
    <location>
        <begin position="382"/>
        <end position="407"/>
    </location>
</feature>
<accession>A0AA88RF63</accession>
<feature type="transmembrane region" description="Helical" evidence="1">
    <location>
        <begin position="313"/>
        <end position="336"/>
    </location>
</feature>
<keyword evidence="1" id="KW-0812">Transmembrane</keyword>
<evidence type="ECO:0008006" key="4">
    <source>
        <dbReference type="Google" id="ProtNLM"/>
    </source>
</evidence>
<feature type="transmembrane region" description="Helical" evidence="1">
    <location>
        <begin position="214"/>
        <end position="237"/>
    </location>
</feature>
<dbReference type="InterPro" id="IPR007720">
    <property type="entry name" value="PigQ/GPI1"/>
</dbReference>
<dbReference type="Proteomes" id="UP001187471">
    <property type="component" value="Unassembled WGS sequence"/>
</dbReference>
<name>A0AA88RF63_9ASTE</name>
<reference evidence="2" key="1">
    <citation type="submission" date="2022-12" db="EMBL/GenBank/DDBJ databases">
        <title>Draft genome assemblies for two species of Escallonia (Escalloniales).</title>
        <authorList>
            <person name="Chanderbali A."/>
            <person name="Dervinis C."/>
            <person name="Anghel I."/>
            <person name="Soltis D."/>
            <person name="Soltis P."/>
            <person name="Zapata F."/>
        </authorList>
    </citation>
    <scope>NUCLEOTIDE SEQUENCE</scope>
    <source>
        <strain evidence="2">UCBG92.1500</strain>
        <tissue evidence="2">Leaf</tissue>
    </source>
</reference>
<dbReference type="PANTHER" id="PTHR47555">
    <property type="entry name" value="N-ACETYLGLUCOSAMINYL TRANSFERASE COMPONENT FAMILY PROTEIN / GPI1 FAMILY PROTEIN"/>
    <property type="match status" value="1"/>
</dbReference>
<comment type="caution">
    <text evidence="2">The sequence shown here is derived from an EMBL/GenBank/DDBJ whole genome shotgun (WGS) entry which is preliminary data.</text>
</comment>
<dbReference type="AlphaFoldDB" id="A0AA88RF63"/>
<evidence type="ECO:0000313" key="3">
    <source>
        <dbReference type="Proteomes" id="UP001187471"/>
    </source>
</evidence>
<protein>
    <recommendedName>
        <fullName evidence="4">N-acetylglucosaminyl transferase component</fullName>
    </recommendedName>
</protein>
<dbReference type="PANTHER" id="PTHR47555:SF2">
    <property type="entry name" value="N-ACETYLGLUCOSAMINYL TRANSFERASE COMPONENT FAMILY PROTEIN _ GPI1 FAMILY PROTEIN"/>
    <property type="match status" value="1"/>
</dbReference>
<keyword evidence="3" id="KW-1185">Reference proteome</keyword>
<evidence type="ECO:0000256" key="1">
    <source>
        <dbReference type="SAM" id="Phobius"/>
    </source>
</evidence>
<organism evidence="2 3">
    <name type="scientific">Escallonia rubra</name>
    <dbReference type="NCBI Taxonomy" id="112253"/>
    <lineage>
        <taxon>Eukaryota</taxon>
        <taxon>Viridiplantae</taxon>
        <taxon>Streptophyta</taxon>
        <taxon>Embryophyta</taxon>
        <taxon>Tracheophyta</taxon>
        <taxon>Spermatophyta</taxon>
        <taxon>Magnoliopsida</taxon>
        <taxon>eudicotyledons</taxon>
        <taxon>Gunneridae</taxon>
        <taxon>Pentapetalae</taxon>
        <taxon>asterids</taxon>
        <taxon>campanulids</taxon>
        <taxon>Escalloniales</taxon>
        <taxon>Escalloniaceae</taxon>
        <taxon>Escallonia</taxon>
    </lineage>
</organism>
<dbReference type="Pfam" id="PF05024">
    <property type="entry name" value="Gpi1"/>
    <property type="match status" value="1"/>
</dbReference>
<dbReference type="GO" id="GO:0016020">
    <property type="term" value="C:membrane"/>
    <property type="evidence" value="ECO:0007669"/>
    <property type="project" value="InterPro"/>
</dbReference>
<dbReference type="GO" id="GO:0006506">
    <property type="term" value="P:GPI anchor biosynthetic process"/>
    <property type="evidence" value="ECO:0007669"/>
    <property type="project" value="InterPro"/>
</dbReference>
<proteinExistence type="predicted"/>
<feature type="transmembrane region" description="Helical" evidence="1">
    <location>
        <begin position="413"/>
        <end position="441"/>
    </location>
</feature>
<keyword evidence="1" id="KW-0472">Membrane</keyword>
<gene>
    <name evidence="2" type="ORF">RJ640_008711</name>
</gene>